<evidence type="ECO:0000313" key="2">
    <source>
        <dbReference type="EMBL" id="GFN93693.1"/>
    </source>
</evidence>
<dbReference type="GO" id="GO:0003676">
    <property type="term" value="F:nucleic acid binding"/>
    <property type="evidence" value="ECO:0007669"/>
    <property type="project" value="InterPro"/>
</dbReference>
<gene>
    <name evidence="2" type="ORF">PoB_002019900</name>
</gene>
<protein>
    <submittedName>
        <fullName evidence="2">Uncharacterized protein</fullName>
    </submittedName>
</protein>
<dbReference type="AlphaFoldDB" id="A0AAV3ZH31"/>
<reference evidence="2 3" key="1">
    <citation type="journal article" date="2021" name="Elife">
        <title>Chloroplast acquisition without the gene transfer in kleptoplastic sea slugs, Plakobranchus ocellatus.</title>
        <authorList>
            <person name="Maeda T."/>
            <person name="Takahashi S."/>
            <person name="Yoshida T."/>
            <person name="Shimamura S."/>
            <person name="Takaki Y."/>
            <person name="Nagai Y."/>
            <person name="Toyoda A."/>
            <person name="Suzuki Y."/>
            <person name="Arimoto A."/>
            <person name="Ishii H."/>
            <person name="Satoh N."/>
            <person name="Nishiyama T."/>
            <person name="Hasebe M."/>
            <person name="Maruyama T."/>
            <person name="Minagawa J."/>
            <person name="Obokata J."/>
            <person name="Shigenobu S."/>
        </authorList>
    </citation>
    <scope>NUCLEOTIDE SEQUENCE [LARGE SCALE GENOMIC DNA]</scope>
</reference>
<evidence type="ECO:0000313" key="3">
    <source>
        <dbReference type="Proteomes" id="UP000735302"/>
    </source>
</evidence>
<dbReference type="InterPro" id="IPR036397">
    <property type="entry name" value="RNaseH_sf"/>
</dbReference>
<dbReference type="EMBL" id="BLXT01002363">
    <property type="protein sequence ID" value="GFN93693.1"/>
    <property type="molecule type" value="Genomic_DNA"/>
</dbReference>
<accession>A0AAV3ZH31</accession>
<evidence type="ECO:0000256" key="1">
    <source>
        <dbReference type="SAM" id="SignalP"/>
    </source>
</evidence>
<feature type="chain" id="PRO_5043618483" evidence="1">
    <location>
        <begin position="21"/>
        <end position="111"/>
    </location>
</feature>
<dbReference type="Proteomes" id="UP000735302">
    <property type="component" value="Unassembled WGS sequence"/>
</dbReference>
<feature type="signal peptide" evidence="1">
    <location>
        <begin position="1"/>
        <end position="20"/>
    </location>
</feature>
<name>A0AAV3ZH31_9GAST</name>
<dbReference type="Gene3D" id="3.30.420.10">
    <property type="entry name" value="Ribonuclease H-like superfamily/Ribonuclease H"/>
    <property type="match status" value="1"/>
</dbReference>
<proteinExistence type="predicted"/>
<keyword evidence="3" id="KW-1185">Reference proteome</keyword>
<sequence>MFVLAAVVVLVVIIVVDVDGEGGGGGEMDPSFISNNQIVKEVIVCLKVSTRPYTNMRRILICSATVGKFFLISELRNWFDNIDVEFFRVGINALLSRWQKCIDLHGDYVEK</sequence>
<keyword evidence="1" id="KW-0732">Signal</keyword>
<organism evidence="2 3">
    <name type="scientific">Plakobranchus ocellatus</name>
    <dbReference type="NCBI Taxonomy" id="259542"/>
    <lineage>
        <taxon>Eukaryota</taxon>
        <taxon>Metazoa</taxon>
        <taxon>Spiralia</taxon>
        <taxon>Lophotrochozoa</taxon>
        <taxon>Mollusca</taxon>
        <taxon>Gastropoda</taxon>
        <taxon>Heterobranchia</taxon>
        <taxon>Euthyneura</taxon>
        <taxon>Panpulmonata</taxon>
        <taxon>Sacoglossa</taxon>
        <taxon>Placobranchoidea</taxon>
        <taxon>Plakobranchidae</taxon>
        <taxon>Plakobranchus</taxon>
    </lineage>
</organism>
<comment type="caution">
    <text evidence="2">The sequence shown here is derived from an EMBL/GenBank/DDBJ whole genome shotgun (WGS) entry which is preliminary data.</text>
</comment>